<protein>
    <submittedName>
        <fullName evidence="1">Uncharacterized protein</fullName>
    </submittedName>
</protein>
<accession>A0A7I7Z262</accession>
<name>A0A7I7Z262_9MYCO</name>
<reference evidence="1 2" key="1">
    <citation type="journal article" date="2019" name="Emerg. Microbes Infect.">
        <title>Comprehensive subspecies identification of 175 nontuberculous mycobacteria species based on 7547 genomic profiles.</title>
        <authorList>
            <person name="Matsumoto Y."/>
            <person name="Kinjo T."/>
            <person name="Motooka D."/>
            <person name="Nabeya D."/>
            <person name="Jung N."/>
            <person name="Uechi K."/>
            <person name="Horii T."/>
            <person name="Iida T."/>
            <person name="Fujita J."/>
            <person name="Nakamura S."/>
        </authorList>
    </citation>
    <scope>NUCLEOTIDE SEQUENCE [LARGE SCALE GENOMIC DNA]</scope>
    <source>
        <strain evidence="1 2">JCM 14742</strain>
    </source>
</reference>
<gene>
    <name evidence="1" type="ORF">MPRM_46150</name>
</gene>
<organism evidence="1 2">
    <name type="scientific">Mycobacterium parmense</name>
    <dbReference type="NCBI Taxonomy" id="185642"/>
    <lineage>
        <taxon>Bacteria</taxon>
        <taxon>Bacillati</taxon>
        <taxon>Actinomycetota</taxon>
        <taxon>Actinomycetes</taxon>
        <taxon>Mycobacteriales</taxon>
        <taxon>Mycobacteriaceae</taxon>
        <taxon>Mycobacterium</taxon>
        <taxon>Mycobacterium simiae complex</taxon>
    </lineage>
</organism>
<sequence length="62" mass="6709">MVVLLAGTALLLGTPVAGKSLGEMPDGERDCSECYAETARRLNNNNDSNNPRCGTDRLRDAW</sequence>
<keyword evidence="2" id="KW-1185">Reference proteome</keyword>
<evidence type="ECO:0000313" key="2">
    <source>
        <dbReference type="Proteomes" id="UP000467105"/>
    </source>
</evidence>
<proteinExistence type="predicted"/>
<evidence type="ECO:0000313" key="1">
    <source>
        <dbReference type="EMBL" id="BBZ47334.1"/>
    </source>
</evidence>
<dbReference type="EMBL" id="AP022614">
    <property type="protein sequence ID" value="BBZ47334.1"/>
    <property type="molecule type" value="Genomic_DNA"/>
</dbReference>
<dbReference type="Proteomes" id="UP000467105">
    <property type="component" value="Chromosome"/>
</dbReference>
<dbReference type="AlphaFoldDB" id="A0A7I7Z262"/>